<keyword evidence="3" id="KW-0698">rRNA processing</keyword>
<proteinExistence type="inferred from homology"/>
<dbReference type="GO" id="GO:0005730">
    <property type="term" value="C:nucleolus"/>
    <property type="evidence" value="ECO:0007669"/>
    <property type="project" value="TreeGrafter"/>
</dbReference>
<gene>
    <name evidence="7" type="ORF">ASTO00021_LOCUS16788</name>
</gene>
<dbReference type="GO" id="GO:0016075">
    <property type="term" value="P:rRNA catabolic process"/>
    <property type="evidence" value="ECO:0007669"/>
    <property type="project" value="TreeGrafter"/>
</dbReference>
<dbReference type="PANTHER" id="PTHR11953:SF1">
    <property type="entry name" value="EXOSOME COMPLEX COMPONENT RRP46"/>
    <property type="match status" value="1"/>
</dbReference>
<organism evidence="7">
    <name type="scientific">Aplanochytrium stocchinoi</name>
    <dbReference type="NCBI Taxonomy" id="215587"/>
    <lineage>
        <taxon>Eukaryota</taxon>
        <taxon>Sar</taxon>
        <taxon>Stramenopiles</taxon>
        <taxon>Bigyra</taxon>
        <taxon>Labyrinthulomycetes</taxon>
        <taxon>Thraustochytrida</taxon>
        <taxon>Thraustochytriidae</taxon>
        <taxon>Aplanochytrium</taxon>
    </lineage>
</organism>
<dbReference type="GO" id="GO:0000176">
    <property type="term" value="C:nuclear exosome (RNase complex)"/>
    <property type="evidence" value="ECO:0007669"/>
    <property type="project" value="TreeGrafter"/>
</dbReference>
<comment type="similarity">
    <text evidence="2">Belongs to the RNase PH family.</text>
</comment>
<dbReference type="EMBL" id="HBIN01021885">
    <property type="protein sequence ID" value="CAE0446797.1"/>
    <property type="molecule type" value="Transcribed_RNA"/>
</dbReference>
<feature type="domain" description="Exoribonuclease phosphorolytic" evidence="6">
    <location>
        <begin position="20"/>
        <end position="141"/>
    </location>
</feature>
<dbReference type="AlphaFoldDB" id="A0A7S3V1W3"/>
<evidence type="ECO:0000259" key="6">
    <source>
        <dbReference type="Pfam" id="PF01138"/>
    </source>
</evidence>
<dbReference type="SUPFAM" id="SSF54211">
    <property type="entry name" value="Ribosomal protein S5 domain 2-like"/>
    <property type="match status" value="1"/>
</dbReference>
<dbReference type="SUPFAM" id="SSF55666">
    <property type="entry name" value="Ribonuclease PH domain 2-like"/>
    <property type="match status" value="1"/>
</dbReference>
<dbReference type="InterPro" id="IPR027408">
    <property type="entry name" value="PNPase/RNase_PH_dom_sf"/>
</dbReference>
<evidence type="ECO:0000313" key="7">
    <source>
        <dbReference type="EMBL" id="CAE0446797.1"/>
    </source>
</evidence>
<evidence type="ECO:0000256" key="2">
    <source>
        <dbReference type="ARBA" id="ARBA00006678"/>
    </source>
</evidence>
<sequence length="243" mass="26394">MAYFPESKGQERLNDRAHDELRELSMETGLLSQSDGSCQFSFQNTCVLASVHGPMEPKSSRKELIDRACIEVYLKPAQGQQGSEERDYEVLIRGILEEVSQTQSFPRTVITISLQVINADGSLLPCAVMAAACALIDAGIPLFAIPSACCCAISQEGQPLLDQDAEEEDQSRATVFVCTKTDEGNSKASSVLSILSDGAITREELNSCLLLCMRGCSAARAFVTLSLKETEKSRLTLTKSDLE</sequence>
<evidence type="ECO:0000256" key="4">
    <source>
        <dbReference type="ARBA" id="ARBA00022835"/>
    </source>
</evidence>
<keyword evidence="4" id="KW-0271">Exosome</keyword>
<dbReference type="Pfam" id="PF01138">
    <property type="entry name" value="RNase_PH"/>
    <property type="match status" value="1"/>
</dbReference>
<dbReference type="GO" id="GO:0071051">
    <property type="term" value="P:poly(A)-dependent snoRNA 3'-end processing"/>
    <property type="evidence" value="ECO:0007669"/>
    <property type="project" value="TreeGrafter"/>
</dbReference>
<dbReference type="InterPro" id="IPR036345">
    <property type="entry name" value="ExoRNase_PH_dom2_sf"/>
</dbReference>
<evidence type="ECO:0000256" key="1">
    <source>
        <dbReference type="ARBA" id="ARBA00004123"/>
    </source>
</evidence>
<dbReference type="GO" id="GO:0071028">
    <property type="term" value="P:nuclear mRNA surveillance"/>
    <property type="evidence" value="ECO:0007669"/>
    <property type="project" value="TreeGrafter"/>
</dbReference>
<dbReference type="GO" id="GO:0003723">
    <property type="term" value="F:RNA binding"/>
    <property type="evidence" value="ECO:0007669"/>
    <property type="project" value="TreeGrafter"/>
</dbReference>
<evidence type="ECO:0000256" key="3">
    <source>
        <dbReference type="ARBA" id="ARBA00022552"/>
    </source>
</evidence>
<dbReference type="InterPro" id="IPR001247">
    <property type="entry name" value="ExoRNase_PH_dom1"/>
</dbReference>
<dbReference type="Gene3D" id="3.30.230.70">
    <property type="entry name" value="GHMP Kinase, N-terminal domain"/>
    <property type="match status" value="1"/>
</dbReference>
<name>A0A7S3V1W3_9STRA</name>
<evidence type="ECO:0000256" key="5">
    <source>
        <dbReference type="ARBA" id="ARBA00023242"/>
    </source>
</evidence>
<reference evidence="7" key="1">
    <citation type="submission" date="2021-01" db="EMBL/GenBank/DDBJ databases">
        <authorList>
            <person name="Corre E."/>
            <person name="Pelletier E."/>
            <person name="Niang G."/>
            <person name="Scheremetjew M."/>
            <person name="Finn R."/>
            <person name="Kale V."/>
            <person name="Holt S."/>
            <person name="Cochrane G."/>
            <person name="Meng A."/>
            <person name="Brown T."/>
            <person name="Cohen L."/>
        </authorList>
    </citation>
    <scope>NUCLEOTIDE SEQUENCE</scope>
    <source>
        <strain evidence="7">GSBS06</strain>
    </source>
</reference>
<dbReference type="GO" id="GO:0034475">
    <property type="term" value="P:U4 snRNA 3'-end processing"/>
    <property type="evidence" value="ECO:0007669"/>
    <property type="project" value="TreeGrafter"/>
</dbReference>
<dbReference type="PANTHER" id="PTHR11953">
    <property type="entry name" value="EXOSOME COMPLEX COMPONENT"/>
    <property type="match status" value="1"/>
</dbReference>
<comment type="subcellular location">
    <subcellularLocation>
        <location evidence="1">Nucleus</location>
    </subcellularLocation>
</comment>
<dbReference type="CDD" id="cd11372">
    <property type="entry name" value="RNase_PH_RRP46"/>
    <property type="match status" value="1"/>
</dbReference>
<protein>
    <recommendedName>
        <fullName evidence="6">Exoribonuclease phosphorolytic domain-containing protein</fullName>
    </recommendedName>
</protein>
<accession>A0A7S3V1W3</accession>
<dbReference type="GO" id="GO:0006364">
    <property type="term" value="P:rRNA processing"/>
    <property type="evidence" value="ECO:0007669"/>
    <property type="project" value="UniProtKB-KW"/>
</dbReference>
<dbReference type="InterPro" id="IPR020568">
    <property type="entry name" value="Ribosomal_Su5_D2-typ_SF"/>
</dbReference>
<keyword evidence="5" id="KW-0539">Nucleus</keyword>
<dbReference type="InterPro" id="IPR050080">
    <property type="entry name" value="RNase_PH"/>
</dbReference>
<dbReference type="GO" id="GO:0000177">
    <property type="term" value="C:cytoplasmic exosome (RNase complex)"/>
    <property type="evidence" value="ECO:0007669"/>
    <property type="project" value="TreeGrafter"/>
</dbReference>